<dbReference type="InterPro" id="IPR009486">
    <property type="entry name" value="Pur_nuclsid_perm"/>
</dbReference>
<dbReference type="Proteomes" id="UP000538566">
    <property type="component" value="Unassembled WGS sequence"/>
</dbReference>
<dbReference type="AlphaFoldDB" id="A0A7W7AD92"/>
<sequence length="372" mass="40047">MMRTIARVALSVAALLAGALPAHAAPVADAATVAAVKACVPARPCAAKLPVRVVVVTMFEIGKDSGDKPGEFQLWKERRGLSVTLPFPQGWHDLAYDPQTGVLAMVTGMGSIKSATAALAVGLDDRLDLSKAYWLVAGIAGIDPEDASVGSAAWARYLIDGDIAHEIDAREIPAGWKSGYFALHSKGPMDPTPLPPENGEMFELNPALQEWAFALTKDMKLPDDPAIATARKAFTGYPNAQKPPFVLKGDNLAAMTFWHGAKMNAWANDWTKFWTRGQGEFVTSAMEETGTFQSIEYLTRVGRADRDRVMVLRSASNFSMPPPGVDPAGYLLSENQGYAGMTAALEALYLVGGKVVDEITGHWDRYEKAPPK</sequence>
<gene>
    <name evidence="2" type="ORF">GGR37_002430</name>
</gene>
<keyword evidence="1" id="KW-0732">Signal</keyword>
<reference evidence="2 3" key="1">
    <citation type="submission" date="2020-08" db="EMBL/GenBank/DDBJ databases">
        <title>Genomic Encyclopedia of Type Strains, Phase IV (KMG-IV): sequencing the most valuable type-strain genomes for metagenomic binning, comparative biology and taxonomic classification.</title>
        <authorList>
            <person name="Goeker M."/>
        </authorList>
    </citation>
    <scope>NUCLEOTIDE SEQUENCE [LARGE SCALE GENOMIC DNA]</scope>
    <source>
        <strain evidence="2 3">DSM 17507</strain>
    </source>
</reference>
<feature type="signal peptide" evidence="1">
    <location>
        <begin position="1"/>
        <end position="24"/>
    </location>
</feature>
<keyword evidence="3" id="KW-1185">Reference proteome</keyword>
<evidence type="ECO:0000313" key="3">
    <source>
        <dbReference type="Proteomes" id="UP000538566"/>
    </source>
</evidence>
<dbReference type="PANTHER" id="PTHR38643">
    <property type="entry name" value="PURINE NUCLEOSIDE PERMEASE C285.05-RELATED"/>
    <property type="match status" value="1"/>
</dbReference>
<dbReference type="PIRSF" id="PIRSF013171">
    <property type="entry name" value="Pur_nuclsid_perm"/>
    <property type="match status" value="1"/>
</dbReference>
<dbReference type="PANTHER" id="PTHR38643:SF1">
    <property type="entry name" value="PURINE NUCLEOSIDE PERMEASE C285.05-RELATED"/>
    <property type="match status" value="1"/>
</dbReference>
<accession>A0A7W7AD92</accession>
<organism evidence="2 3">
    <name type="scientific">Novosphingobium taihuense</name>
    <dbReference type="NCBI Taxonomy" id="260085"/>
    <lineage>
        <taxon>Bacteria</taxon>
        <taxon>Pseudomonadati</taxon>
        <taxon>Pseudomonadota</taxon>
        <taxon>Alphaproteobacteria</taxon>
        <taxon>Sphingomonadales</taxon>
        <taxon>Sphingomonadaceae</taxon>
        <taxon>Novosphingobium</taxon>
    </lineage>
</organism>
<dbReference type="RefSeq" id="WP_246415649.1">
    <property type="nucleotide sequence ID" value="NZ_JACHOA010000004.1"/>
</dbReference>
<comment type="caution">
    <text evidence="2">The sequence shown here is derived from an EMBL/GenBank/DDBJ whole genome shotgun (WGS) entry which is preliminary data.</text>
</comment>
<dbReference type="Pfam" id="PF06516">
    <property type="entry name" value="NUP"/>
    <property type="match status" value="1"/>
</dbReference>
<evidence type="ECO:0000313" key="2">
    <source>
        <dbReference type="EMBL" id="MBB4614144.1"/>
    </source>
</evidence>
<evidence type="ECO:0000256" key="1">
    <source>
        <dbReference type="SAM" id="SignalP"/>
    </source>
</evidence>
<proteinExistence type="predicted"/>
<feature type="chain" id="PRO_5031223427" evidence="1">
    <location>
        <begin position="25"/>
        <end position="372"/>
    </location>
</feature>
<protein>
    <submittedName>
        <fullName evidence="2">Purine nucleoside permease</fullName>
    </submittedName>
</protein>
<dbReference type="GO" id="GO:0055085">
    <property type="term" value="P:transmembrane transport"/>
    <property type="evidence" value="ECO:0007669"/>
    <property type="project" value="InterPro"/>
</dbReference>
<name>A0A7W7AD92_9SPHN</name>
<dbReference type="EMBL" id="JACHOA010000004">
    <property type="protein sequence ID" value="MBB4614144.1"/>
    <property type="molecule type" value="Genomic_DNA"/>
</dbReference>